<name>A0ABY8UB05_TETOB</name>
<sequence>MVPWGRQGIKRQSSKVGPVNVLQTYAQGPADIELFTTDSCAPLSYLSYSELLLAFPSGSVPQQPFDLKSFDLQQDASKAFLQGYEQQHSNAANSHFNSISKQQRPPRNGSMASSGDGSGNRHKRQQLLTQSDYEHSGDEGALQQYQHGSSGSPGNGFYANGKSSQHSPQKQQHQRSQDGAQEHERRKFTRNILNANNKKESLERYKAIISLIESCKRRLAALPQLQLPGASPASISWGCEPACSLLQAVLDVGEALASFGNSHFPEHSNEGRAILAGDYRALLRQYLSQFGFMFAAATKEQLPHDLQEEVQSVGSLLATRCEAYDLLYDQLVRHVGLEGRGGPSTVVLNHNSAAANPHTTITANPTNTTTASSSSKAKAVNKGLGGAAIAAAGLAGLLLVRMMRGGGGGGGRGSSRSKRGSSSSAAAGSSSLAGQQQRLRIPKGKNGRELLLVSQLSACGDEMRRAKANEELLKDDWRLGRQVRLAWPPGPPLPPGYAELAPDACNVSQLLQEMYG</sequence>
<protein>
    <recommendedName>
        <fullName evidence="4">BHLH domain-containing protein</fullName>
    </recommendedName>
</protein>
<evidence type="ECO:0000313" key="3">
    <source>
        <dbReference type="Proteomes" id="UP001244341"/>
    </source>
</evidence>
<reference evidence="2 3" key="1">
    <citation type="submission" date="2023-05" db="EMBL/GenBank/DDBJ databases">
        <title>A 100% complete, gapless, phased diploid assembly of the Scenedesmus obliquus UTEX 3031 genome.</title>
        <authorList>
            <person name="Biondi T.C."/>
            <person name="Hanschen E.R."/>
            <person name="Kwon T."/>
            <person name="Eng W."/>
            <person name="Kruse C.P.S."/>
            <person name="Koehler S.I."/>
            <person name="Kunde Y."/>
            <person name="Gleasner C.D."/>
            <person name="You Mak K.T."/>
            <person name="Polle J."/>
            <person name="Hovde B.T."/>
            <person name="Starkenburg S.R."/>
        </authorList>
    </citation>
    <scope>NUCLEOTIDE SEQUENCE [LARGE SCALE GENOMIC DNA]</scope>
    <source>
        <strain evidence="2 3">DOE0152z</strain>
    </source>
</reference>
<evidence type="ECO:0000256" key="1">
    <source>
        <dbReference type="SAM" id="MobiDB-lite"/>
    </source>
</evidence>
<feature type="region of interest" description="Disordered" evidence="1">
    <location>
        <begin position="87"/>
        <end position="187"/>
    </location>
</feature>
<organism evidence="2 3">
    <name type="scientific">Tetradesmus obliquus</name>
    <name type="common">Green alga</name>
    <name type="synonym">Acutodesmus obliquus</name>
    <dbReference type="NCBI Taxonomy" id="3088"/>
    <lineage>
        <taxon>Eukaryota</taxon>
        <taxon>Viridiplantae</taxon>
        <taxon>Chlorophyta</taxon>
        <taxon>core chlorophytes</taxon>
        <taxon>Chlorophyceae</taxon>
        <taxon>CS clade</taxon>
        <taxon>Sphaeropleales</taxon>
        <taxon>Scenedesmaceae</taxon>
        <taxon>Tetradesmus</taxon>
    </lineage>
</organism>
<feature type="compositionally biased region" description="Polar residues" evidence="1">
    <location>
        <begin position="87"/>
        <end position="115"/>
    </location>
</feature>
<evidence type="ECO:0008006" key="4">
    <source>
        <dbReference type="Google" id="ProtNLM"/>
    </source>
</evidence>
<keyword evidence="3" id="KW-1185">Reference proteome</keyword>
<dbReference type="Proteomes" id="UP001244341">
    <property type="component" value="Chromosome 8b"/>
</dbReference>
<accession>A0ABY8UB05</accession>
<gene>
    <name evidence="2" type="ORF">OEZ85_014379</name>
</gene>
<feature type="compositionally biased region" description="Polar residues" evidence="1">
    <location>
        <begin position="143"/>
        <end position="152"/>
    </location>
</feature>
<feature type="compositionally biased region" description="Low complexity" evidence="1">
    <location>
        <begin position="420"/>
        <end position="434"/>
    </location>
</feature>
<dbReference type="EMBL" id="CP126215">
    <property type="protein sequence ID" value="WIA17552.1"/>
    <property type="molecule type" value="Genomic_DNA"/>
</dbReference>
<proteinExistence type="predicted"/>
<feature type="region of interest" description="Disordered" evidence="1">
    <location>
        <begin position="407"/>
        <end position="446"/>
    </location>
</feature>
<evidence type="ECO:0000313" key="2">
    <source>
        <dbReference type="EMBL" id="WIA17552.1"/>
    </source>
</evidence>
<feature type="compositionally biased region" description="Low complexity" evidence="1">
    <location>
        <begin position="162"/>
        <end position="171"/>
    </location>
</feature>